<keyword evidence="2" id="KW-0472">Membrane</keyword>
<dbReference type="Pfam" id="PF26604">
    <property type="entry name" value="CBU_0592"/>
    <property type="match status" value="1"/>
</dbReference>
<feature type="transmembrane region" description="Helical" evidence="2">
    <location>
        <begin position="57"/>
        <end position="78"/>
    </location>
</feature>
<evidence type="ECO:0000313" key="5">
    <source>
        <dbReference type="Proteomes" id="UP001387100"/>
    </source>
</evidence>
<feature type="compositionally biased region" description="Acidic residues" evidence="1">
    <location>
        <begin position="138"/>
        <end position="149"/>
    </location>
</feature>
<reference evidence="4 5" key="1">
    <citation type="journal article" date="2017" name="Int. J. Syst. Evol. Microbiol.">
        <title>Pseudokineococcus basanitobsidens sp. nov., isolated from volcanic rock.</title>
        <authorList>
            <person name="Lee D.W."/>
            <person name="Park M.Y."/>
            <person name="Kim J.J."/>
            <person name="Kim B.S."/>
        </authorList>
    </citation>
    <scope>NUCLEOTIDE SEQUENCE [LARGE SCALE GENOMIC DNA]</scope>
    <source>
        <strain evidence="4 5">DSM 103726</strain>
    </source>
</reference>
<dbReference type="Proteomes" id="UP001387100">
    <property type="component" value="Unassembled WGS sequence"/>
</dbReference>
<organism evidence="4 5">
    <name type="scientific">Pseudokineococcus basanitobsidens</name>
    <dbReference type="NCBI Taxonomy" id="1926649"/>
    <lineage>
        <taxon>Bacteria</taxon>
        <taxon>Bacillati</taxon>
        <taxon>Actinomycetota</taxon>
        <taxon>Actinomycetes</taxon>
        <taxon>Kineosporiales</taxon>
        <taxon>Kineosporiaceae</taxon>
        <taxon>Pseudokineococcus</taxon>
    </lineage>
</organism>
<keyword evidence="2" id="KW-0812">Transmembrane</keyword>
<feature type="region of interest" description="Disordered" evidence="1">
    <location>
        <begin position="87"/>
        <end position="172"/>
    </location>
</feature>
<evidence type="ECO:0000313" key="4">
    <source>
        <dbReference type="EMBL" id="MEJ5945563.1"/>
    </source>
</evidence>
<evidence type="ECO:0000256" key="2">
    <source>
        <dbReference type="SAM" id="Phobius"/>
    </source>
</evidence>
<protein>
    <recommendedName>
        <fullName evidence="3">CBU-0592-like domain-containing protein</fullName>
    </recommendedName>
</protein>
<evidence type="ECO:0000259" key="3">
    <source>
        <dbReference type="Pfam" id="PF26604"/>
    </source>
</evidence>
<feature type="domain" description="CBU-0592-like" evidence="3">
    <location>
        <begin position="10"/>
        <end position="82"/>
    </location>
</feature>
<keyword evidence="5" id="KW-1185">Reference proteome</keyword>
<proteinExistence type="predicted"/>
<dbReference type="RefSeq" id="WP_339574948.1">
    <property type="nucleotide sequence ID" value="NZ_JBBIAA010000009.1"/>
</dbReference>
<dbReference type="InterPro" id="IPR058058">
    <property type="entry name" value="CBU_0592-like"/>
</dbReference>
<name>A0ABU8RKG9_9ACTN</name>
<dbReference type="NCBIfam" id="NF047864">
    <property type="entry name" value="CBU_0592_membra"/>
    <property type="match status" value="1"/>
</dbReference>
<sequence>MAQHLHLALTLAGYLGGLLVLVGYGLTSTGRLAASSPAAQAVNTLGAALMLANGVLLAAWASVGVNAAWIGIGLLTLLRTRAARRGPRGPVEELPAGAVPTQPAGTVDHDGAGNRADGWAEDWDVAAGQLADAPTPAPEDDHDSADAADEPAASWPATAPLPVLDASGRPLR</sequence>
<comment type="caution">
    <text evidence="4">The sequence shown here is derived from an EMBL/GenBank/DDBJ whole genome shotgun (WGS) entry which is preliminary data.</text>
</comment>
<dbReference type="EMBL" id="JBBIAA010000009">
    <property type="protein sequence ID" value="MEJ5945563.1"/>
    <property type="molecule type" value="Genomic_DNA"/>
</dbReference>
<accession>A0ABU8RKG9</accession>
<keyword evidence="2" id="KW-1133">Transmembrane helix</keyword>
<evidence type="ECO:0000256" key="1">
    <source>
        <dbReference type="SAM" id="MobiDB-lite"/>
    </source>
</evidence>
<gene>
    <name evidence="4" type="ORF">WDZ17_09695</name>
</gene>